<dbReference type="PANTHER" id="PTHR45008:SF1">
    <property type="entry name" value="PTS SYSTEM GLUCOSE-SPECIFIC EIIA COMPONENT"/>
    <property type="match status" value="1"/>
</dbReference>
<comment type="subcellular location">
    <subcellularLocation>
        <location evidence="1">Cytoplasm</location>
    </subcellularLocation>
</comment>
<dbReference type="InterPro" id="IPR050890">
    <property type="entry name" value="PTS_EIIA_component"/>
</dbReference>
<name>A0A1H3WQD2_9FIRM</name>
<dbReference type="SUPFAM" id="SSF51261">
    <property type="entry name" value="Duplicated hybrid motif"/>
    <property type="match status" value="1"/>
</dbReference>
<keyword evidence="9" id="KW-1185">Reference proteome</keyword>
<dbReference type="AlphaFoldDB" id="A0A1H3WQD2"/>
<keyword evidence="6" id="KW-0418">Kinase</keyword>
<dbReference type="InterPro" id="IPR001127">
    <property type="entry name" value="PTS_EIIA_1_perm"/>
</dbReference>
<sequence>MAFNWFRKDKKAHLTLLAPISGKCFPLEDVPDKVFSQKILGDGVAIQPVPGEGQILSPVDGKIILVAETGHAVGIQAANGREFLIHYGLDTVELNGRGFTALVESGAQVSAGDPLLSVDLAVMAEAGINPITMFLIVNDGPEIPTFHYGALVKKGEDPVISMEAK</sequence>
<dbReference type="RefSeq" id="WP_090303983.1">
    <property type="nucleotide sequence ID" value="NZ_FNRK01000001.1"/>
</dbReference>
<evidence type="ECO:0000256" key="2">
    <source>
        <dbReference type="ARBA" id="ARBA00022448"/>
    </source>
</evidence>
<dbReference type="Proteomes" id="UP000199394">
    <property type="component" value="Unassembled WGS sequence"/>
</dbReference>
<dbReference type="PROSITE" id="PS51093">
    <property type="entry name" value="PTS_EIIA_TYPE_1"/>
    <property type="match status" value="1"/>
</dbReference>
<dbReference type="GO" id="GO:0005737">
    <property type="term" value="C:cytoplasm"/>
    <property type="evidence" value="ECO:0007669"/>
    <property type="project" value="UniProtKB-SubCell"/>
</dbReference>
<dbReference type="OrthoDB" id="92465at2"/>
<organism evidence="8 9">
    <name type="scientific">Eubacterium aggregans</name>
    <dbReference type="NCBI Taxonomy" id="81409"/>
    <lineage>
        <taxon>Bacteria</taxon>
        <taxon>Bacillati</taxon>
        <taxon>Bacillota</taxon>
        <taxon>Clostridia</taxon>
        <taxon>Eubacteriales</taxon>
        <taxon>Eubacteriaceae</taxon>
        <taxon>Eubacterium</taxon>
    </lineage>
</organism>
<dbReference type="GO" id="GO:0016301">
    <property type="term" value="F:kinase activity"/>
    <property type="evidence" value="ECO:0007669"/>
    <property type="project" value="UniProtKB-KW"/>
</dbReference>
<dbReference type="Gene3D" id="2.70.70.10">
    <property type="entry name" value="Glucose Permease (Domain IIA)"/>
    <property type="match status" value="1"/>
</dbReference>
<evidence type="ECO:0000259" key="7">
    <source>
        <dbReference type="PROSITE" id="PS51093"/>
    </source>
</evidence>
<evidence type="ECO:0000313" key="9">
    <source>
        <dbReference type="Proteomes" id="UP000199394"/>
    </source>
</evidence>
<reference evidence="8 9" key="1">
    <citation type="submission" date="2016-10" db="EMBL/GenBank/DDBJ databases">
        <authorList>
            <person name="de Groot N.N."/>
        </authorList>
    </citation>
    <scope>NUCLEOTIDE SEQUENCE [LARGE SCALE GENOMIC DNA]</scope>
    <source>
        <strain evidence="8 9">SR12</strain>
    </source>
</reference>
<evidence type="ECO:0000256" key="1">
    <source>
        <dbReference type="ARBA" id="ARBA00004496"/>
    </source>
</evidence>
<evidence type="ECO:0000256" key="3">
    <source>
        <dbReference type="ARBA" id="ARBA00022597"/>
    </source>
</evidence>
<dbReference type="FunFam" id="2.70.70.10:FF:000001">
    <property type="entry name" value="PTS system glucose-specific IIA component"/>
    <property type="match status" value="1"/>
</dbReference>
<feature type="domain" description="PTS EIIA type-1" evidence="7">
    <location>
        <begin position="32"/>
        <end position="138"/>
    </location>
</feature>
<dbReference type="PANTHER" id="PTHR45008">
    <property type="entry name" value="PTS SYSTEM GLUCOSE-SPECIFIC EIIA COMPONENT"/>
    <property type="match status" value="1"/>
</dbReference>
<proteinExistence type="predicted"/>
<keyword evidence="4" id="KW-0808">Transferase</keyword>
<protein>
    <submittedName>
        <fullName evidence="8">PTS system IIA component, Glc family</fullName>
    </submittedName>
</protein>
<evidence type="ECO:0000313" key="8">
    <source>
        <dbReference type="EMBL" id="SDZ89356.1"/>
    </source>
</evidence>
<dbReference type="NCBIfam" id="TIGR00830">
    <property type="entry name" value="PTBA"/>
    <property type="match status" value="1"/>
</dbReference>
<evidence type="ECO:0000256" key="5">
    <source>
        <dbReference type="ARBA" id="ARBA00022683"/>
    </source>
</evidence>
<dbReference type="GO" id="GO:0009401">
    <property type="term" value="P:phosphoenolpyruvate-dependent sugar phosphotransferase system"/>
    <property type="evidence" value="ECO:0007669"/>
    <property type="project" value="UniProtKB-KW"/>
</dbReference>
<keyword evidence="3" id="KW-0762">Sugar transport</keyword>
<dbReference type="EMBL" id="FNRK01000001">
    <property type="protein sequence ID" value="SDZ89356.1"/>
    <property type="molecule type" value="Genomic_DNA"/>
</dbReference>
<dbReference type="Pfam" id="PF00358">
    <property type="entry name" value="PTS_EIIA_1"/>
    <property type="match status" value="1"/>
</dbReference>
<dbReference type="InterPro" id="IPR011055">
    <property type="entry name" value="Dup_hybrid_motif"/>
</dbReference>
<dbReference type="STRING" id="81409.SAMN04515656_10131"/>
<gene>
    <name evidence="8" type="ORF">SAMN04515656_10131</name>
</gene>
<keyword evidence="2" id="KW-0813">Transport</keyword>
<accession>A0A1H3WQD2</accession>
<keyword evidence="5" id="KW-0598">Phosphotransferase system</keyword>
<evidence type="ECO:0000256" key="6">
    <source>
        <dbReference type="ARBA" id="ARBA00022777"/>
    </source>
</evidence>
<evidence type="ECO:0000256" key="4">
    <source>
        <dbReference type="ARBA" id="ARBA00022679"/>
    </source>
</evidence>